<evidence type="ECO:0000259" key="2">
    <source>
        <dbReference type="Pfam" id="PF07615"/>
    </source>
</evidence>
<proteinExistence type="predicted"/>
<evidence type="ECO:0000313" key="4">
    <source>
        <dbReference type="Proteomes" id="UP000183557"/>
    </source>
</evidence>
<protein>
    <submittedName>
        <fullName evidence="3">YKOF-related Family</fullName>
    </submittedName>
</protein>
<accession>A0A1I3RMX3</accession>
<dbReference type="AlphaFoldDB" id="A0A1I3RMX3"/>
<feature type="binding site" evidence="1">
    <location>
        <position position="17"/>
    </location>
    <ligand>
        <name>thiamine</name>
        <dbReference type="ChEBI" id="CHEBI:18385"/>
    </ligand>
</feature>
<dbReference type="RefSeq" id="WP_075035426.1">
    <property type="nucleotide sequence ID" value="NZ_FOSB01000002.1"/>
</dbReference>
<dbReference type="Proteomes" id="UP000183557">
    <property type="component" value="Unassembled WGS sequence"/>
</dbReference>
<dbReference type="EMBL" id="FOSB01000002">
    <property type="protein sequence ID" value="SFJ47914.1"/>
    <property type="molecule type" value="Genomic_DNA"/>
</dbReference>
<evidence type="ECO:0000313" key="3">
    <source>
        <dbReference type="EMBL" id="SFJ47914.1"/>
    </source>
</evidence>
<feature type="domain" description="Thiamin/hydroxymethyl pyrimidine-binding YkoF putative" evidence="2">
    <location>
        <begin position="10"/>
        <end position="89"/>
    </location>
</feature>
<feature type="binding site" evidence="1">
    <location>
        <position position="49"/>
    </location>
    <ligand>
        <name>thiamine</name>
        <dbReference type="ChEBI" id="CHEBI:18385"/>
    </ligand>
</feature>
<sequence>MENSCGNSRIVGCSFSVHPMSDQFVSYIKTSLQEVDTSKVWMHTDDVTTTVRGRMEHVFDVTKAILLHIAKTEVHVAFQGTFSIGCPGDSSGDVYMDETTERMNEAETRDIQQYIAAKFSLYPMGGGNYMDTIYSQIEAMKEKGVTVSPAHYSTRLEGDTHDIFSGLEDVFRETENSGSSHTVMTVTVSANSPTHKEKKS</sequence>
<dbReference type="Gene3D" id="3.30.70.930">
    <property type="match status" value="2"/>
</dbReference>
<dbReference type="InterPro" id="IPR015835">
    <property type="entry name" value="HMP/thiamine-bd"/>
</dbReference>
<name>A0A1I3RMX3_HALDA</name>
<organism evidence="3 4">
    <name type="scientific">Halobacillus dabanensis</name>
    <dbReference type="NCBI Taxonomy" id="240302"/>
    <lineage>
        <taxon>Bacteria</taxon>
        <taxon>Bacillati</taxon>
        <taxon>Bacillota</taxon>
        <taxon>Bacilli</taxon>
        <taxon>Bacillales</taxon>
        <taxon>Bacillaceae</taxon>
        <taxon>Halobacillus</taxon>
    </lineage>
</organism>
<dbReference type="InterPro" id="IPR029756">
    <property type="entry name" value="MTH1187/YkoF-like"/>
</dbReference>
<gene>
    <name evidence="3" type="ORF">SAMN04487936_102341</name>
</gene>
<keyword evidence="4" id="KW-1185">Reference proteome</keyword>
<dbReference type="SUPFAM" id="SSF89957">
    <property type="entry name" value="MTH1187/YkoF-like"/>
    <property type="match status" value="1"/>
</dbReference>
<dbReference type="GO" id="GO:0030975">
    <property type="term" value="F:thiamine binding"/>
    <property type="evidence" value="ECO:0007669"/>
    <property type="project" value="InterPro"/>
</dbReference>
<evidence type="ECO:0000256" key="1">
    <source>
        <dbReference type="PIRSR" id="PIRSR021331-1"/>
    </source>
</evidence>
<reference evidence="4" key="1">
    <citation type="submission" date="2016-10" db="EMBL/GenBank/DDBJ databases">
        <authorList>
            <person name="Varghese N."/>
            <person name="Submissions S."/>
        </authorList>
    </citation>
    <scope>NUCLEOTIDE SEQUENCE [LARGE SCALE GENOMIC DNA]</scope>
    <source>
        <strain evidence="4">CGMCC 1.3704</strain>
    </source>
</reference>
<dbReference type="OrthoDB" id="7767286at2"/>
<feature type="domain" description="Thiamin/hydroxymethyl pyrimidine-binding YkoF putative" evidence="2">
    <location>
        <begin position="116"/>
        <end position="194"/>
    </location>
</feature>
<dbReference type="Pfam" id="PF07615">
    <property type="entry name" value="Ykof"/>
    <property type="match status" value="2"/>
</dbReference>
<dbReference type="InterPro" id="IPR011522">
    <property type="entry name" value="Thiamin/HMP-bd_put_YkoF"/>
</dbReference>
<dbReference type="PIRSF" id="PIRSF021331">
    <property type="entry name" value="YkoF"/>
    <property type="match status" value="1"/>
</dbReference>